<dbReference type="AlphaFoldDB" id="A0AAV9GPS2"/>
<sequence length="224" mass="23815">MDVLLAKIQGMLERGMFYSDSKARIHQGYHYLTSPILAPLVSWTRSHTSASRRPGQLFDPSPVNPRLHEPFSTQTARKPLPQPNRVFIGRDNREPPPDSTCAIARIASSPASPASPHNTVKLAQNESPYPEPPPQSPLTPPADSELLVAALSKMDEGPQLLPLPPAIETEPISRPSSTSTQTSAQASAPQSIQQSGLPGIAALATASQAANSPQARSVPGTEAT</sequence>
<dbReference type="EMBL" id="MU865934">
    <property type="protein sequence ID" value="KAK4449964.1"/>
    <property type="molecule type" value="Genomic_DNA"/>
</dbReference>
<evidence type="ECO:0000256" key="1">
    <source>
        <dbReference type="SAM" id="MobiDB-lite"/>
    </source>
</evidence>
<dbReference type="Proteomes" id="UP001321760">
    <property type="component" value="Unassembled WGS sequence"/>
</dbReference>
<protein>
    <submittedName>
        <fullName evidence="2">Uncharacterized protein</fullName>
    </submittedName>
</protein>
<organism evidence="2 3">
    <name type="scientific">Podospora aff. communis PSN243</name>
    <dbReference type="NCBI Taxonomy" id="3040156"/>
    <lineage>
        <taxon>Eukaryota</taxon>
        <taxon>Fungi</taxon>
        <taxon>Dikarya</taxon>
        <taxon>Ascomycota</taxon>
        <taxon>Pezizomycotina</taxon>
        <taxon>Sordariomycetes</taxon>
        <taxon>Sordariomycetidae</taxon>
        <taxon>Sordariales</taxon>
        <taxon>Podosporaceae</taxon>
        <taxon>Podospora</taxon>
    </lineage>
</organism>
<comment type="caution">
    <text evidence="2">The sequence shown here is derived from an EMBL/GenBank/DDBJ whole genome shotgun (WGS) entry which is preliminary data.</text>
</comment>
<keyword evidence="3" id="KW-1185">Reference proteome</keyword>
<evidence type="ECO:0000313" key="3">
    <source>
        <dbReference type="Proteomes" id="UP001321760"/>
    </source>
</evidence>
<accession>A0AAV9GPS2</accession>
<feature type="region of interest" description="Disordered" evidence="1">
    <location>
        <begin position="50"/>
        <end position="224"/>
    </location>
</feature>
<feature type="compositionally biased region" description="Low complexity" evidence="1">
    <location>
        <begin position="107"/>
        <end position="116"/>
    </location>
</feature>
<reference evidence="2" key="1">
    <citation type="journal article" date="2023" name="Mol. Phylogenet. Evol.">
        <title>Genome-scale phylogeny and comparative genomics of the fungal order Sordariales.</title>
        <authorList>
            <person name="Hensen N."/>
            <person name="Bonometti L."/>
            <person name="Westerberg I."/>
            <person name="Brannstrom I.O."/>
            <person name="Guillou S."/>
            <person name="Cros-Aarteil S."/>
            <person name="Calhoun S."/>
            <person name="Haridas S."/>
            <person name="Kuo A."/>
            <person name="Mondo S."/>
            <person name="Pangilinan J."/>
            <person name="Riley R."/>
            <person name="LaButti K."/>
            <person name="Andreopoulos B."/>
            <person name="Lipzen A."/>
            <person name="Chen C."/>
            <person name="Yan M."/>
            <person name="Daum C."/>
            <person name="Ng V."/>
            <person name="Clum A."/>
            <person name="Steindorff A."/>
            <person name="Ohm R.A."/>
            <person name="Martin F."/>
            <person name="Silar P."/>
            <person name="Natvig D.O."/>
            <person name="Lalanne C."/>
            <person name="Gautier V."/>
            <person name="Ament-Velasquez S.L."/>
            <person name="Kruys A."/>
            <person name="Hutchinson M.I."/>
            <person name="Powell A.J."/>
            <person name="Barry K."/>
            <person name="Miller A.N."/>
            <person name="Grigoriev I.V."/>
            <person name="Debuchy R."/>
            <person name="Gladieux P."/>
            <person name="Hiltunen Thoren M."/>
            <person name="Johannesson H."/>
        </authorList>
    </citation>
    <scope>NUCLEOTIDE SEQUENCE</scope>
    <source>
        <strain evidence="2">PSN243</strain>
    </source>
</reference>
<proteinExistence type="predicted"/>
<feature type="compositionally biased region" description="Polar residues" evidence="1">
    <location>
        <begin position="117"/>
        <end position="127"/>
    </location>
</feature>
<reference evidence="2" key="2">
    <citation type="submission" date="2023-05" db="EMBL/GenBank/DDBJ databases">
        <authorList>
            <consortium name="Lawrence Berkeley National Laboratory"/>
            <person name="Steindorff A."/>
            <person name="Hensen N."/>
            <person name="Bonometti L."/>
            <person name="Westerberg I."/>
            <person name="Brannstrom I.O."/>
            <person name="Guillou S."/>
            <person name="Cros-Aarteil S."/>
            <person name="Calhoun S."/>
            <person name="Haridas S."/>
            <person name="Kuo A."/>
            <person name="Mondo S."/>
            <person name="Pangilinan J."/>
            <person name="Riley R."/>
            <person name="Labutti K."/>
            <person name="Andreopoulos B."/>
            <person name="Lipzen A."/>
            <person name="Chen C."/>
            <person name="Yanf M."/>
            <person name="Daum C."/>
            <person name="Ng V."/>
            <person name="Clum A."/>
            <person name="Ohm R."/>
            <person name="Martin F."/>
            <person name="Silar P."/>
            <person name="Natvig D."/>
            <person name="Lalanne C."/>
            <person name="Gautier V."/>
            <person name="Ament-Velasquez S.L."/>
            <person name="Kruys A."/>
            <person name="Hutchinson M.I."/>
            <person name="Powell A.J."/>
            <person name="Barry K."/>
            <person name="Miller A.N."/>
            <person name="Grigoriev I.V."/>
            <person name="Debuchy R."/>
            <person name="Gladieux P."/>
            <person name="Thoren M.H."/>
            <person name="Johannesson H."/>
        </authorList>
    </citation>
    <scope>NUCLEOTIDE SEQUENCE</scope>
    <source>
        <strain evidence="2">PSN243</strain>
    </source>
</reference>
<name>A0AAV9GPS2_9PEZI</name>
<gene>
    <name evidence="2" type="ORF">QBC34DRAFT_379613</name>
</gene>
<feature type="compositionally biased region" description="Low complexity" evidence="1">
    <location>
        <begin position="172"/>
        <end position="210"/>
    </location>
</feature>
<feature type="compositionally biased region" description="Pro residues" evidence="1">
    <location>
        <begin position="129"/>
        <end position="140"/>
    </location>
</feature>
<evidence type="ECO:0000313" key="2">
    <source>
        <dbReference type="EMBL" id="KAK4449964.1"/>
    </source>
</evidence>